<gene>
    <name evidence="3" type="ORF">HEP81_04269</name>
</gene>
<feature type="compositionally biased region" description="Basic and acidic residues" evidence="1">
    <location>
        <begin position="191"/>
        <end position="212"/>
    </location>
</feature>
<feature type="transmembrane region" description="Helical" evidence="2">
    <location>
        <begin position="309"/>
        <end position="328"/>
    </location>
</feature>
<dbReference type="Proteomes" id="UP000516422">
    <property type="component" value="Chromosome"/>
</dbReference>
<keyword evidence="2" id="KW-1133">Transmembrane helix</keyword>
<reference evidence="3 4" key="1">
    <citation type="submission" date="2020-04" db="EMBL/GenBank/DDBJ databases">
        <title>Characterization and engineering of Streptomyces griseofuscus DSM40191 as a potential heterologous host for expression of BGCs.</title>
        <authorList>
            <person name="Gren T."/>
            <person name="Whitford C.M."/>
            <person name="Mohite O.S."/>
            <person name="Joergensen T.S."/>
            <person name="Nielsen J.B."/>
            <person name="Lee S.Y."/>
            <person name="Weber T."/>
        </authorList>
    </citation>
    <scope>NUCLEOTIDE SEQUENCE [LARGE SCALE GENOMIC DNA]</scope>
    <source>
        <strain evidence="3 4">DSM 40191</strain>
    </source>
</reference>
<feature type="compositionally biased region" description="Basic and acidic residues" evidence="1">
    <location>
        <begin position="96"/>
        <end position="111"/>
    </location>
</feature>
<proteinExistence type="predicted"/>
<feature type="region of interest" description="Disordered" evidence="1">
    <location>
        <begin position="69"/>
        <end position="139"/>
    </location>
</feature>
<evidence type="ECO:0000256" key="1">
    <source>
        <dbReference type="SAM" id="MobiDB-lite"/>
    </source>
</evidence>
<feature type="region of interest" description="Disordered" evidence="1">
    <location>
        <begin position="191"/>
        <end position="215"/>
    </location>
</feature>
<dbReference type="EMBL" id="CP051006">
    <property type="protein sequence ID" value="QNT94546.1"/>
    <property type="molecule type" value="Genomic_DNA"/>
</dbReference>
<dbReference type="GeneID" id="91463834"/>
<keyword evidence="2" id="KW-0812">Transmembrane</keyword>
<dbReference type="AlphaFoldDB" id="A0A7H1Q2L6"/>
<name>A0A7H1Q2L6_9ACTN</name>
<feature type="compositionally biased region" description="Low complexity" evidence="1">
    <location>
        <begin position="81"/>
        <end position="95"/>
    </location>
</feature>
<dbReference type="KEGG" id="sgf:HEP81_04269"/>
<feature type="transmembrane region" description="Helical" evidence="2">
    <location>
        <begin position="269"/>
        <end position="297"/>
    </location>
</feature>
<feature type="transmembrane region" description="Helical" evidence="2">
    <location>
        <begin position="348"/>
        <end position="368"/>
    </location>
</feature>
<organism evidence="3 4">
    <name type="scientific">Streptomyces griseofuscus</name>
    <dbReference type="NCBI Taxonomy" id="146922"/>
    <lineage>
        <taxon>Bacteria</taxon>
        <taxon>Bacillati</taxon>
        <taxon>Actinomycetota</taxon>
        <taxon>Actinomycetes</taxon>
        <taxon>Kitasatosporales</taxon>
        <taxon>Streptomycetaceae</taxon>
        <taxon>Streptomyces</taxon>
    </lineage>
</organism>
<evidence type="ECO:0000313" key="4">
    <source>
        <dbReference type="Proteomes" id="UP000516422"/>
    </source>
</evidence>
<accession>A0A7H1Q2L6</accession>
<dbReference type="RefSeq" id="WP_037653333.1">
    <property type="nucleotide sequence ID" value="NZ_CP051006.1"/>
</dbReference>
<evidence type="ECO:0000313" key="3">
    <source>
        <dbReference type="EMBL" id="QNT94546.1"/>
    </source>
</evidence>
<evidence type="ECO:0000256" key="2">
    <source>
        <dbReference type="SAM" id="Phobius"/>
    </source>
</evidence>
<sequence length="374" mass="40379">MGIESDKVVYEYLSRVGDIASQRQLPSSARMRLVSELRNEIDRDRARATVDSPAAVRRILDRLGTPDEVVEAAGGTGSADGAGRPSAAVPAQPVPRAREPKRAAPDEERPRGLRRVVPRPRPTEPRPEPSVPRDAPRAASHELWEAAPAPDPDWWRTADGPFGGGGHSPFLDTDPVPGFVGGVEIPDLLRRPPHEIERERRERAEREEKERAAQAPLPAPARRFGLFPRRAPAPAPALDKAPGLAPDAEAAAPTRRLLPGPAGGWSNPFLLLAAAALIVGAVLGNWFALLAGWAMAYASRRLSPSESKWAVLVLPGTAVAAGLVWLWGRQNGRWGDPIAQGQMNDAVAQTWPWVVRGAAVASALYVLWRSQRKG</sequence>
<keyword evidence="2" id="KW-0472">Membrane</keyword>
<protein>
    <submittedName>
        <fullName evidence="3">Uncharacterized protein</fullName>
    </submittedName>
</protein>